<keyword evidence="2" id="KW-1185">Reference proteome</keyword>
<dbReference type="Proteomes" id="UP000245369">
    <property type="component" value="Chromosome"/>
</dbReference>
<dbReference type="RefSeq" id="WP_002960240.1">
    <property type="nucleotide sequence ID" value="NZ_CP029490.1"/>
</dbReference>
<evidence type="ECO:0000313" key="2">
    <source>
        <dbReference type="Proteomes" id="UP000245369"/>
    </source>
</evidence>
<dbReference type="GeneID" id="93924644"/>
<organism evidence="1 2">
    <name type="scientific">Streptococcus sobrinus</name>
    <dbReference type="NCBI Taxonomy" id="1310"/>
    <lineage>
        <taxon>Bacteria</taxon>
        <taxon>Bacillati</taxon>
        <taxon>Bacillota</taxon>
        <taxon>Bacilli</taxon>
        <taxon>Lactobacillales</taxon>
        <taxon>Streptococcaceae</taxon>
        <taxon>Streptococcus</taxon>
    </lineage>
</organism>
<protein>
    <recommendedName>
        <fullName evidence="3">Modification methylase Sau96I</fullName>
    </recommendedName>
</protein>
<evidence type="ECO:0000313" key="1">
    <source>
        <dbReference type="EMBL" id="AWN21453.1"/>
    </source>
</evidence>
<accession>A0ABM6W786</accession>
<dbReference type="EMBL" id="CP029490">
    <property type="protein sequence ID" value="AWN21453.1"/>
    <property type="molecule type" value="Genomic_DNA"/>
</dbReference>
<gene>
    <name evidence="1" type="ORF">DK182_09010</name>
</gene>
<name>A0ABM6W786_9STRE</name>
<reference evidence="1 2" key="1">
    <citation type="submission" date="2018-05" db="EMBL/GenBank/DDBJ databases">
        <title>Complete genome sequences of Streptococcus sobrinus.</title>
        <authorList>
            <person name="Sales M."/>
            <person name="Jensen P.A."/>
        </authorList>
    </citation>
    <scope>NUCLEOTIDE SEQUENCE [LARGE SCALE GENOMIC DNA]</scope>
    <source>
        <strain evidence="1 2">SL1</strain>
    </source>
</reference>
<proteinExistence type="predicted"/>
<sequence length="166" mass="19395">MTKSQELYQKLIHYDFVGYIDPFEDLGTFDRVNQTFKEDVADLINPHSKKTYSAQWQETILQMRKLYCDYQRALHEESEDGRAEVTHYYLTSEEDKAAFNKKVTTYLSLGFTFPQVAKKVNRASSSLRENFKRSEVITFNSPSFFKKDDLADGVIAPLNQLPLNWN</sequence>
<evidence type="ECO:0008006" key="3">
    <source>
        <dbReference type="Google" id="ProtNLM"/>
    </source>
</evidence>